<comment type="caution">
    <text evidence="2">The sequence shown here is derived from an EMBL/GenBank/DDBJ whole genome shotgun (WGS) entry which is preliminary data.</text>
</comment>
<keyword evidence="1" id="KW-0732">Signal</keyword>
<reference evidence="2 3" key="1">
    <citation type="submission" date="2013-09" db="EMBL/GenBank/DDBJ databases">
        <title>Genome sequencing of Arenimonas malthae.</title>
        <authorList>
            <person name="Chen F."/>
            <person name="Wang G."/>
        </authorList>
    </citation>
    <scope>NUCLEOTIDE SEQUENCE [LARGE SCALE GENOMIC DNA]</scope>
    <source>
        <strain evidence="2 3">CC-JY-1</strain>
    </source>
</reference>
<organism evidence="2 3">
    <name type="scientific">Arenimonas malthae CC-JY-1</name>
    <dbReference type="NCBI Taxonomy" id="1384054"/>
    <lineage>
        <taxon>Bacteria</taxon>
        <taxon>Pseudomonadati</taxon>
        <taxon>Pseudomonadota</taxon>
        <taxon>Gammaproteobacteria</taxon>
        <taxon>Lysobacterales</taxon>
        <taxon>Lysobacteraceae</taxon>
        <taxon>Arenimonas</taxon>
    </lineage>
</organism>
<evidence type="ECO:0000256" key="1">
    <source>
        <dbReference type="SAM" id="SignalP"/>
    </source>
</evidence>
<evidence type="ECO:0000313" key="2">
    <source>
        <dbReference type="EMBL" id="KFN46226.1"/>
    </source>
</evidence>
<evidence type="ECO:0000313" key="3">
    <source>
        <dbReference type="Proteomes" id="UP000029392"/>
    </source>
</evidence>
<dbReference type="OrthoDB" id="9938007at2"/>
<dbReference type="PATRIC" id="fig|1384054.3.peg.1876"/>
<dbReference type="RefSeq" id="WP_043803877.1">
    <property type="nucleotide sequence ID" value="NZ_AVCH01000172.1"/>
</dbReference>
<gene>
    <name evidence="2" type="ORF">N790_02160</name>
</gene>
<accession>A0A091B3D4</accession>
<keyword evidence="3" id="KW-1185">Reference proteome</keyword>
<dbReference type="STRING" id="1384054.N790_02160"/>
<dbReference type="EMBL" id="AVCH01000172">
    <property type="protein sequence ID" value="KFN46226.1"/>
    <property type="molecule type" value="Genomic_DNA"/>
</dbReference>
<dbReference type="AlphaFoldDB" id="A0A091B3D4"/>
<dbReference type="Proteomes" id="UP000029392">
    <property type="component" value="Unassembled WGS sequence"/>
</dbReference>
<feature type="signal peptide" evidence="1">
    <location>
        <begin position="1"/>
        <end position="31"/>
    </location>
</feature>
<proteinExistence type="predicted"/>
<feature type="chain" id="PRO_5001869429" evidence="1">
    <location>
        <begin position="32"/>
        <end position="99"/>
    </location>
</feature>
<protein>
    <submittedName>
        <fullName evidence="2">Uncharacterized protein</fullName>
    </submittedName>
</protein>
<sequence length="99" mass="10780">MNANRQFKRPHLPRLAAVAALLLAMSAPAFAQGQLAVQPEGGRVAASATVTFRIVVRETVRLDEKNLVANVVRNDRNSPPEQRQVADLGNMQLVTLARP</sequence>
<name>A0A091B3D4_9GAMM</name>